<gene>
    <name evidence="6" type="ORF">DDZ16_09105</name>
</gene>
<dbReference type="RefSeq" id="WP_109264138.1">
    <property type="nucleotide sequence ID" value="NZ_QEWP01000006.1"/>
</dbReference>
<keyword evidence="6" id="KW-0255">Endonuclease</keyword>
<sequence length="488" mass="55798">MKEDWVEVKLGEICNVKMGQSPPSETYNTDKNGLPFFQGKAEFTEIHPIAKKWCTSPKKVANKDDILISVRAPVGATNIADQKCAIGRGLAAITYKYSNSYVWHYLKSIEKKLDNQGTGTTFKAISGTVLKSQIFPLPPLPIQRAIITKIENLFASLDKGIEDLTKAREQLKVYRQAVLKKAFEGEFTKEWREKQTNLPTAEELLDELKKERQRFYEKQVEDWKEAVKEWEENGKEGKKPKKPTSLIKELSIDISILPKIPVLWEYINIDFATYKLGDGLHGTPSYSTHGDHYFINGNNLGGKHICIKKNTKRVDKSEYLKHKRDLNNDTVLVSINGTIGNTSFYNNEKVILGKSACYFNLLPLLDKQFIRWRIDSLEFRNYAFKNATGSTIKNVPLKAMRDFAIPLCSKEEQHQIVREIESRLSVCDKLEQSITEGLEKAEALRQSILKKAFEGKLLSEAEIEKCKQEADYEPASVLLERIKKEKKK</sequence>
<keyword evidence="7" id="KW-1185">Reference proteome</keyword>
<evidence type="ECO:0000313" key="7">
    <source>
        <dbReference type="Proteomes" id="UP000244956"/>
    </source>
</evidence>
<keyword evidence="2" id="KW-0680">Restriction system</keyword>
<dbReference type="AlphaFoldDB" id="A0A2U2B954"/>
<feature type="domain" description="Type I restriction modification DNA specificity" evidence="5">
    <location>
        <begin position="3"/>
        <end position="162"/>
    </location>
</feature>
<dbReference type="InterPro" id="IPR051212">
    <property type="entry name" value="Type-I_RE_S_subunit"/>
</dbReference>
<dbReference type="EMBL" id="QEWP01000006">
    <property type="protein sequence ID" value="PWD99598.1"/>
    <property type="molecule type" value="Genomic_DNA"/>
</dbReference>
<dbReference type="SUPFAM" id="SSF116734">
    <property type="entry name" value="DNA methylase specificity domain"/>
    <property type="match status" value="2"/>
</dbReference>
<feature type="coiled-coil region" evidence="4">
    <location>
        <begin position="198"/>
        <end position="233"/>
    </location>
</feature>
<keyword evidence="3" id="KW-0238">DNA-binding</keyword>
<dbReference type="GO" id="GO:0004519">
    <property type="term" value="F:endonuclease activity"/>
    <property type="evidence" value="ECO:0007669"/>
    <property type="project" value="UniProtKB-KW"/>
</dbReference>
<evidence type="ECO:0000256" key="2">
    <source>
        <dbReference type="ARBA" id="ARBA00022747"/>
    </source>
</evidence>
<reference evidence="6 7" key="1">
    <citation type="submission" date="2018-05" db="EMBL/GenBank/DDBJ databases">
        <title>Marinilabilia rubrum sp. nov., isolated from saltern sediment.</title>
        <authorList>
            <person name="Zhang R."/>
        </authorList>
    </citation>
    <scope>NUCLEOTIDE SEQUENCE [LARGE SCALE GENOMIC DNA]</scope>
    <source>
        <strain evidence="6 7">WTE16</strain>
    </source>
</reference>
<dbReference type="PANTHER" id="PTHR43140">
    <property type="entry name" value="TYPE-1 RESTRICTION ENZYME ECOKI SPECIFICITY PROTEIN"/>
    <property type="match status" value="1"/>
</dbReference>
<name>A0A2U2B954_9BACT</name>
<feature type="domain" description="Type I restriction modification DNA specificity" evidence="5">
    <location>
        <begin position="312"/>
        <end position="439"/>
    </location>
</feature>
<dbReference type="InterPro" id="IPR000055">
    <property type="entry name" value="Restrct_endonuc_typeI_TRD"/>
</dbReference>
<protein>
    <submittedName>
        <fullName evidence="6">Restriction endonuclease subunit S</fullName>
    </submittedName>
</protein>
<dbReference type="Gene3D" id="3.90.220.20">
    <property type="entry name" value="DNA methylase specificity domains"/>
    <property type="match status" value="2"/>
</dbReference>
<keyword evidence="4" id="KW-0175">Coiled coil</keyword>
<evidence type="ECO:0000256" key="3">
    <source>
        <dbReference type="ARBA" id="ARBA00023125"/>
    </source>
</evidence>
<dbReference type="Proteomes" id="UP000244956">
    <property type="component" value="Unassembled WGS sequence"/>
</dbReference>
<accession>A0A2U2B954</accession>
<evidence type="ECO:0000313" key="6">
    <source>
        <dbReference type="EMBL" id="PWD99598.1"/>
    </source>
</evidence>
<comment type="similarity">
    <text evidence="1">Belongs to the type-I restriction system S methylase family.</text>
</comment>
<organism evidence="6 7">
    <name type="scientific">Marinilabilia rubra</name>
    <dbReference type="NCBI Taxonomy" id="2162893"/>
    <lineage>
        <taxon>Bacteria</taxon>
        <taxon>Pseudomonadati</taxon>
        <taxon>Bacteroidota</taxon>
        <taxon>Bacteroidia</taxon>
        <taxon>Marinilabiliales</taxon>
        <taxon>Marinilabiliaceae</taxon>
        <taxon>Marinilabilia</taxon>
    </lineage>
</organism>
<dbReference type="InterPro" id="IPR044946">
    <property type="entry name" value="Restrct_endonuc_typeI_TRD_sf"/>
</dbReference>
<dbReference type="CDD" id="cd17497">
    <property type="entry name" value="RMtype1_S_TteMORF1547P-TRD2-CR2_like"/>
    <property type="match status" value="1"/>
</dbReference>
<dbReference type="PANTHER" id="PTHR43140:SF1">
    <property type="entry name" value="TYPE I RESTRICTION ENZYME ECOKI SPECIFICITY SUBUNIT"/>
    <property type="match status" value="1"/>
</dbReference>
<proteinExistence type="inferred from homology"/>
<dbReference type="Pfam" id="PF01420">
    <property type="entry name" value="Methylase_S"/>
    <property type="match status" value="2"/>
</dbReference>
<evidence type="ECO:0000259" key="5">
    <source>
        <dbReference type="Pfam" id="PF01420"/>
    </source>
</evidence>
<dbReference type="GO" id="GO:0003677">
    <property type="term" value="F:DNA binding"/>
    <property type="evidence" value="ECO:0007669"/>
    <property type="project" value="UniProtKB-KW"/>
</dbReference>
<dbReference type="GO" id="GO:0009307">
    <property type="term" value="P:DNA restriction-modification system"/>
    <property type="evidence" value="ECO:0007669"/>
    <property type="project" value="UniProtKB-KW"/>
</dbReference>
<evidence type="ECO:0000256" key="4">
    <source>
        <dbReference type="SAM" id="Coils"/>
    </source>
</evidence>
<dbReference type="OrthoDB" id="2234796at2"/>
<evidence type="ECO:0000256" key="1">
    <source>
        <dbReference type="ARBA" id="ARBA00010923"/>
    </source>
</evidence>
<keyword evidence="6" id="KW-0378">Hydrolase</keyword>
<comment type="caution">
    <text evidence="6">The sequence shown here is derived from an EMBL/GenBank/DDBJ whole genome shotgun (WGS) entry which is preliminary data.</text>
</comment>
<keyword evidence="6" id="KW-0540">Nuclease</keyword>